<keyword evidence="1" id="KW-0472">Membrane</keyword>
<evidence type="ECO:0000313" key="2">
    <source>
        <dbReference type="EMBL" id="KJZ45416.1"/>
    </source>
</evidence>
<feature type="transmembrane region" description="Helical" evidence="1">
    <location>
        <begin position="71"/>
        <end position="93"/>
    </location>
</feature>
<dbReference type="RefSeq" id="WP_046041171.1">
    <property type="nucleotide sequence ID" value="NZ_LACC01000017.1"/>
</dbReference>
<keyword evidence="1" id="KW-0812">Transmembrane</keyword>
<protein>
    <submittedName>
        <fullName evidence="2">Pyocin R2, holin</fullName>
    </submittedName>
</protein>
<dbReference type="InterPro" id="IPR032128">
    <property type="entry name" value="Pyocin_R2_holin"/>
</dbReference>
<proteinExistence type="predicted"/>
<dbReference type="AlphaFoldDB" id="A0A0F4TLW4"/>
<keyword evidence="1" id="KW-1133">Transmembrane helix</keyword>
<evidence type="ECO:0000256" key="1">
    <source>
        <dbReference type="SAM" id="Phobius"/>
    </source>
</evidence>
<evidence type="ECO:0000313" key="3">
    <source>
        <dbReference type="Proteomes" id="UP000033588"/>
    </source>
</evidence>
<dbReference type="PATRIC" id="fig|294.132.peg.1827"/>
<gene>
    <name evidence="2" type="ORF">VC35_15215</name>
</gene>
<reference evidence="2 3" key="1">
    <citation type="submission" date="2015-03" db="EMBL/GenBank/DDBJ databases">
        <title>Comparative genomics of Pseudomonas insights into diversity of traits involved in vanlence and defense.</title>
        <authorList>
            <person name="Qin Y."/>
        </authorList>
    </citation>
    <scope>NUCLEOTIDE SEQUENCE [LARGE SCALE GENOMIC DNA]</scope>
    <source>
        <strain evidence="2 3">C8</strain>
    </source>
</reference>
<accession>A0A0F4TLW4</accession>
<feature type="transmembrane region" description="Helical" evidence="1">
    <location>
        <begin position="6"/>
        <end position="25"/>
    </location>
</feature>
<name>A0A0F4TLW4_PSEFL</name>
<dbReference type="EMBL" id="LACC01000017">
    <property type="protein sequence ID" value="KJZ45416.1"/>
    <property type="molecule type" value="Genomic_DNA"/>
</dbReference>
<comment type="caution">
    <text evidence="2">The sequence shown here is derived from an EMBL/GenBank/DDBJ whole genome shotgun (WGS) entry which is preliminary data.</text>
</comment>
<dbReference type="OrthoDB" id="7028741at2"/>
<dbReference type="Proteomes" id="UP000033588">
    <property type="component" value="Unassembled WGS sequence"/>
</dbReference>
<organism evidence="2 3">
    <name type="scientific">Pseudomonas fluorescens</name>
    <dbReference type="NCBI Taxonomy" id="294"/>
    <lineage>
        <taxon>Bacteria</taxon>
        <taxon>Pseudomonadati</taxon>
        <taxon>Pseudomonadota</taxon>
        <taxon>Gammaproteobacteria</taxon>
        <taxon>Pseudomonadales</taxon>
        <taxon>Pseudomonadaceae</taxon>
        <taxon>Pseudomonas</taxon>
    </lineage>
</organism>
<sequence length="113" mass="12015">MTAEQYALLDMPLWLVISLPILGGVTGEMWRADKEGVRGWLLVRRLSLRSGSSMICGASVIMLLHAANVSIWAACAGGCLAAMAGTEVVLGLYERWVAKRMGVGHAPSGDAED</sequence>
<dbReference type="Pfam" id="PF16085">
    <property type="entry name" value="Phage_holin_3_5"/>
    <property type="match status" value="1"/>
</dbReference>